<evidence type="ECO:0000313" key="10">
    <source>
        <dbReference type="EMBL" id="KAL1122372.1"/>
    </source>
</evidence>
<dbReference type="PANTHER" id="PTHR34031:SF1">
    <property type="entry name" value="CENTROSOMAL PROTEIN OF 162 KDA"/>
    <property type="match status" value="1"/>
</dbReference>
<evidence type="ECO:0000256" key="1">
    <source>
        <dbReference type="ARBA" id="ARBA00004114"/>
    </source>
</evidence>
<dbReference type="Proteomes" id="UP001558652">
    <property type="component" value="Unassembled WGS sequence"/>
</dbReference>
<comment type="caution">
    <text evidence="10">The sequence shown here is derived from an EMBL/GenBank/DDBJ whole genome shotgun (WGS) entry which is preliminary data.</text>
</comment>
<dbReference type="GO" id="GO:0030030">
    <property type="term" value="P:cell projection organization"/>
    <property type="evidence" value="ECO:0007669"/>
    <property type="project" value="UniProtKB-KW"/>
</dbReference>
<keyword evidence="5" id="KW-0493">Microtubule</keyword>
<dbReference type="InterPro" id="IPR038774">
    <property type="entry name" value="CEP162-like"/>
</dbReference>
<keyword evidence="6" id="KW-0970">Cilium biogenesis/degradation</keyword>
<evidence type="ECO:0000256" key="6">
    <source>
        <dbReference type="ARBA" id="ARBA00022794"/>
    </source>
</evidence>
<reference evidence="10 11" key="1">
    <citation type="submission" date="2024-07" db="EMBL/GenBank/DDBJ databases">
        <title>Chromosome-level genome assembly of the water stick insect Ranatra chinensis (Heteroptera: Nepidae).</title>
        <authorList>
            <person name="Liu X."/>
        </authorList>
    </citation>
    <scope>NUCLEOTIDE SEQUENCE [LARGE SCALE GENOMIC DNA]</scope>
    <source>
        <strain evidence="10">Cailab_2021Rc</strain>
        <tissue evidence="10">Muscle</tissue>
    </source>
</reference>
<evidence type="ECO:0000256" key="9">
    <source>
        <dbReference type="SAM" id="Coils"/>
    </source>
</evidence>
<keyword evidence="8" id="KW-0206">Cytoskeleton</keyword>
<keyword evidence="7 9" id="KW-0175">Coiled coil</keyword>
<protein>
    <recommendedName>
        <fullName evidence="3">Centrosomal protein of 162 kDa</fullName>
    </recommendedName>
</protein>
<evidence type="ECO:0000313" key="11">
    <source>
        <dbReference type="Proteomes" id="UP001558652"/>
    </source>
</evidence>
<evidence type="ECO:0000256" key="8">
    <source>
        <dbReference type="ARBA" id="ARBA00023212"/>
    </source>
</evidence>
<evidence type="ECO:0000256" key="2">
    <source>
        <dbReference type="ARBA" id="ARBA00009485"/>
    </source>
</evidence>
<feature type="coiled-coil region" evidence="9">
    <location>
        <begin position="13"/>
        <end position="47"/>
    </location>
</feature>
<evidence type="ECO:0000256" key="5">
    <source>
        <dbReference type="ARBA" id="ARBA00022701"/>
    </source>
</evidence>
<organism evidence="10 11">
    <name type="scientific">Ranatra chinensis</name>
    <dbReference type="NCBI Taxonomy" id="642074"/>
    <lineage>
        <taxon>Eukaryota</taxon>
        <taxon>Metazoa</taxon>
        <taxon>Ecdysozoa</taxon>
        <taxon>Arthropoda</taxon>
        <taxon>Hexapoda</taxon>
        <taxon>Insecta</taxon>
        <taxon>Pterygota</taxon>
        <taxon>Neoptera</taxon>
        <taxon>Paraneoptera</taxon>
        <taxon>Hemiptera</taxon>
        <taxon>Heteroptera</taxon>
        <taxon>Panheteroptera</taxon>
        <taxon>Nepomorpha</taxon>
        <taxon>Nepidae</taxon>
        <taxon>Ranatrinae</taxon>
        <taxon>Ranatra</taxon>
    </lineage>
</organism>
<comment type="similarity">
    <text evidence="2">Belongs to the CEP162 family.</text>
</comment>
<keyword evidence="4" id="KW-0963">Cytoplasm</keyword>
<keyword evidence="11" id="KW-1185">Reference proteome</keyword>
<evidence type="ECO:0000256" key="7">
    <source>
        <dbReference type="ARBA" id="ARBA00023054"/>
    </source>
</evidence>
<dbReference type="AlphaFoldDB" id="A0ABD0Y521"/>
<comment type="subcellular location">
    <subcellularLocation>
        <location evidence="1">Cytoplasm</location>
        <location evidence="1">Cytoskeleton</location>
        <location evidence="1">Microtubule organizing center</location>
        <location evidence="1">Centrosome</location>
        <location evidence="1">Centriole</location>
    </subcellularLocation>
</comment>
<dbReference type="GO" id="GO:0005874">
    <property type="term" value="C:microtubule"/>
    <property type="evidence" value="ECO:0007669"/>
    <property type="project" value="UniProtKB-KW"/>
</dbReference>
<proteinExistence type="inferred from homology"/>
<sequence length="129" mass="15175">MVISHLKQQVKVLEENAEEIPILKAERDQLESTLMEANKKIARLHDLASPESVQYSGLLEKLEFLERRHEVREQKLQSIVRDLLARQGQDSVCSSTCRDKLMNKNREICYYRAEMDRILDTLAEFKWSK</sequence>
<accession>A0ABD0Y521</accession>
<evidence type="ECO:0000256" key="4">
    <source>
        <dbReference type="ARBA" id="ARBA00022490"/>
    </source>
</evidence>
<name>A0ABD0Y521_9HEMI</name>
<dbReference type="EMBL" id="JBFDAA010000014">
    <property type="protein sequence ID" value="KAL1122372.1"/>
    <property type="molecule type" value="Genomic_DNA"/>
</dbReference>
<dbReference type="PANTHER" id="PTHR34031">
    <property type="entry name" value="CENTROSOMAL PROTEIN OF 162 KDA"/>
    <property type="match status" value="1"/>
</dbReference>
<evidence type="ECO:0000256" key="3">
    <source>
        <dbReference type="ARBA" id="ARBA00021406"/>
    </source>
</evidence>
<dbReference type="GO" id="GO:0005814">
    <property type="term" value="C:centriole"/>
    <property type="evidence" value="ECO:0007669"/>
    <property type="project" value="UniProtKB-SubCell"/>
</dbReference>
<gene>
    <name evidence="10" type="ORF">AAG570_003777</name>
</gene>